<dbReference type="Proteomes" id="UP000440694">
    <property type="component" value="Unassembled WGS sequence"/>
</dbReference>
<reference evidence="1 2" key="1">
    <citation type="submission" date="2019-11" db="EMBL/GenBank/DDBJ databases">
        <title>Identification of a novel strain.</title>
        <authorList>
            <person name="Xu Q."/>
            <person name="Wang G."/>
        </authorList>
    </citation>
    <scope>NUCLEOTIDE SEQUENCE [LARGE SCALE GENOMIC DNA]</scope>
    <source>
        <strain evidence="2">xq</strain>
    </source>
</reference>
<evidence type="ECO:0000313" key="1">
    <source>
        <dbReference type="EMBL" id="MTD93580.1"/>
    </source>
</evidence>
<dbReference type="SUPFAM" id="SSF46785">
    <property type="entry name" value="Winged helix' DNA-binding domain"/>
    <property type="match status" value="1"/>
</dbReference>
<gene>
    <name evidence="1" type="ORF">GIW81_04435</name>
</gene>
<accession>A0A6I3KI20</accession>
<dbReference type="InterPro" id="IPR036390">
    <property type="entry name" value="WH_DNA-bd_sf"/>
</dbReference>
<sequence>MSSTVEIQSHIGRTWIPARAGQPAPLATPFTVAELTSAHGPLALEARSALRARPGFAAAVRTTARGTLALHQGNRLLNLIINDRGRYMVGLMAVDLHFNRDAAGVGLTPGRLRRRCAETGTCSPARASALLTLMRLGDFVGSGPSVQDRRRRELVPTERLISAHQNRWKCQFEASAPLLTEAAHALAAVEEPHFVPAMAQLQCAYYDAGLRVLDLAPALRIFGERAGGMFVVLALIGAADDDALVNGAPVNISISELARRIGSSRTHVIKLLNDAAADGLVDRSSGNGIVLLPRLSEAVHEFFAIGYLFLAHCAKAIREGHLRAPERGRRASPTRS</sequence>
<keyword evidence="2" id="KW-1185">Reference proteome</keyword>
<dbReference type="EMBL" id="WMBQ01000001">
    <property type="protein sequence ID" value="MTD93580.1"/>
    <property type="molecule type" value="Genomic_DNA"/>
</dbReference>
<protein>
    <submittedName>
        <fullName evidence="1">Uncharacterized protein</fullName>
    </submittedName>
</protein>
<comment type="caution">
    <text evidence="1">The sequence shown here is derived from an EMBL/GenBank/DDBJ whole genome shotgun (WGS) entry which is preliminary data.</text>
</comment>
<dbReference type="AlphaFoldDB" id="A0A6I3KI20"/>
<name>A0A6I3KI20_9HYPH</name>
<proteinExistence type="predicted"/>
<evidence type="ECO:0000313" key="2">
    <source>
        <dbReference type="Proteomes" id="UP000440694"/>
    </source>
</evidence>
<organism evidence="1 2">
    <name type="scientific">Hyphomicrobium album</name>
    <dbReference type="NCBI Taxonomy" id="2665159"/>
    <lineage>
        <taxon>Bacteria</taxon>
        <taxon>Pseudomonadati</taxon>
        <taxon>Pseudomonadota</taxon>
        <taxon>Alphaproteobacteria</taxon>
        <taxon>Hyphomicrobiales</taxon>
        <taxon>Hyphomicrobiaceae</taxon>
        <taxon>Hyphomicrobium</taxon>
    </lineage>
</organism>
<dbReference type="RefSeq" id="WP_154738109.1">
    <property type="nucleotide sequence ID" value="NZ_WMBQ01000001.1"/>
</dbReference>